<name>A0A0G1UUJ9_9BACT</name>
<reference evidence="3 4" key="1">
    <citation type="journal article" date="2015" name="Nature">
        <title>rRNA introns, odd ribosomes, and small enigmatic genomes across a large radiation of phyla.</title>
        <authorList>
            <person name="Brown C.T."/>
            <person name="Hug L.A."/>
            <person name="Thomas B.C."/>
            <person name="Sharon I."/>
            <person name="Castelle C.J."/>
            <person name="Singh A."/>
            <person name="Wilkins M.J."/>
            <person name="Williams K.H."/>
            <person name="Banfield J.F."/>
        </authorList>
    </citation>
    <scope>NUCLEOTIDE SEQUENCE [LARGE SCALE GENOMIC DNA]</scope>
</reference>
<evidence type="ECO:0000313" key="3">
    <source>
        <dbReference type="EMBL" id="KKU69703.1"/>
    </source>
</evidence>
<dbReference type="SUPFAM" id="SSF53756">
    <property type="entry name" value="UDP-Glycosyltransferase/glycogen phosphorylase"/>
    <property type="match status" value="1"/>
</dbReference>
<comment type="caution">
    <text evidence="3">The sequence shown here is derived from an EMBL/GenBank/DDBJ whole genome shotgun (WGS) entry which is preliminary data.</text>
</comment>
<evidence type="ECO:0000313" key="4">
    <source>
        <dbReference type="Proteomes" id="UP000034565"/>
    </source>
</evidence>
<dbReference type="Pfam" id="PF00534">
    <property type="entry name" value="Glycos_transf_1"/>
    <property type="match status" value="1"/>
</dbReference>
<dbReference type="Proteomes" id="UP000034565">
    <property type="component" value="Unassembled WGS sequence"/>
</dbReference>
<organism evidence="3 4">
    <name type="scientific">Candidatus Amesbacteria bacterium GW2011_GWA1_47_20</name>
    <dbReference type="NCBI Taxonomy" id="1618354"/>
    <lineage>
        <taxon>Bacteria</taxon>
        <taxon>Candidatus Amesiibacteriota</taxon>
    </lineage>
</organism>
<dbReference type="Gene3D" id="3.40.50.2000">
    <property type="entry name" value="Glycogen Phosphorylase B"/>
    <property type="match status" value="1"/>
</dbReference>
<sequence>MAIVAAKKYGFKLKIAGEFAGWKKIKEVETLGRVTEEEKAKLMTEAKGFLVLERDVDFGITPVEAQMCGTPVIAFNGGGYRESVIDGKTGVLFDDYSVEGLGEAIKRFENLKFDARNLKRHAQKFSKKVFQDKMKKLCQSYLK</sequence>
<keyword evidence="1 3" id="KW-0808">Transferase</keyword>
<dbReference type="AlphaFoldDB" id="A0A0G1UUJ9"/>
<dbReference type="InterPro" id="IPR027054">
    <property type="entry name" value="ALG2"/>
</dbReference>
<gene>
    <name evidence="3" type="ORF">UX92_C0012G0046</name>
</gene>
<dbReference type="EMBL" id="LCOA01000012">
    <property type="protein sequence ID" value="KKU69703.1"/>
    <property type="molecule type" value="Genomic_DNA"/>
</dbReference>
<dbReference type="PANTHER" id="PTHR45918:SF1">
    <property type="entry name" value="ALPHA-1,3_1,6-MANNOSYLTRANSFERASE ALG2"/>
    <property type="match status" value="1"/>
</dbReference>
<dbReference type="GO" id="GO:0012505">
    <property type="term" value="C:endomembrane system"/>
    <property type="evidence" value="ECO:0007669"/>
    <property type="project" value="TreeGrafter"/>
</dbReference>
<accession>A0A0G1UUJ9</accession>
<feature type="domain" description="Glycosyl transferase family 1" evidence="2">
    <location>
        <begin position="26"/>
        <end position="124"/>
    </location>
</feature>
<dbReference type="InterPro" id="IPR001296">
    <property type="entry name" value="Glyco_trans_1"/>
</dbReference>
<evidence type="ECO:0000259" key="2">
    <source>
        <dbReference type="Pfam" id="PF00534"/>
    </source>
</evidence>
<proteinExistence type="predicted"/>
<dbReference type="PANTHER" id="PTHR45918">
    <property type="entry name" value="ALPHA-1,3/1,6-MANNOSYLTRANSFERASE ALG2"/>
    <property type="match status" value="1"/>
</dbReference>
<evidence type="ECO:0000256" key="1">
    <source>
        <dbReference type="ARBA" id="ARBA00022679"/>
    </source>
</evidence>
<dbReference type="GO" id="GO:0004378">
    <property type="term" value="F:GDP-Man:Man(1)GlcNAc(2)-PP-Dol alpha-1,3-mannosyltransferase activity"/>
    <property type="evidence" value="ECO:0007669"/>
    <property type="project" value="InterPro"/>
</dbReference>
<protein>
    <submittedName>
        <fullName evidence="3">Glycosyl transferase, group 1</fullName>
    </submittedName>
</protein>